<dbReference type="EMBL" id="BARV01020622">
    <property type="protein sequence ID" value="GAI29381.1"/>
    <property type="molecule type" value="Genomic_DNA"/>
</dbReference>
<dbReference type="Pfam" id="PF08902">
    <property type="entry name" value="DUF1848"/>
    <property type="match status" value="1"/>
</dbReference>
<evidence type="ECO:0008006" key="2">
    <source>
        <dbReference type="Google" id="ProtNLM"/>
    </source>
</evidence>
<proteinExistence type="predicted"/>
<organism evidence="1">
    <name type="scientific">marine sediment metagenome</name>
    <dbReference type="NCBI Taxonomy" id="412755"/>
    <lineage>
        <taxon>unclassified sequences</taxon>
        <taxon>metagenomes</taxon>
        <taxon>ecological metagenomes</taxon>
    </lineage>
</organism>
<name>X1NGP7_9ZZZZ</name>
<accession>X1NGP7</accession>
<gene>
    <name evidence="1" type="ORF">S06H3_34366</name>
</gene>
<reference evidence="1" key="1">
    <citation type="journal article" date="2014" name="Front. Microbiol.">
        <title>High frequency of phylogenetically diverse reductive dehalogenase-homologous genes in deep subseafloor sedimentary metagenomes.</title>
        <authorList>
            <person name="Kawai M."/>
            <person name="Futagami T."/>
            <person name="Toyoda A."/>
            <person name="Takaki Y."/>
            <person name="Nishi S."/>
            <person name="Hori S."/>
            <person name="Arai W."/>
            <person name="Tsubouchi T."/>
            <person name="Morono Y."/>
            <person name="Uchiyama I."/>
            <person name="Ito T."/>
            <person name="Fujiyama A."/>
            <person name="Inagaki F."/>
            <person name="Takami H."/>
        </authorList>
    </citation>
    <scope>NUCLEOTIDE SEQUENCE</scope>
    <source>
        <strain evidence="1">Expedition CK06-06</strain>
    </source>
</reference>
<feature type="non-terminal residue" evidence="1">
    <location>
        <position position="272"/>
    </location>
</feature>
<comment type="caution">
    <text evidence="1">The sequence shown here is derived from an EMBL/GenBank/DDBJ whole genome shotgun (WGS) entry which is preliminary data.</text>
</comment>
<protein>
    <recommendedName>
        <fullName evidence="2">DUF1848 domain-containing protein</fullName>
    </recommendedName>
</protein>
<dbReference type="InterPro" id="IPR014998">
    <property type="entry name" value="DUF1848"/>
</dbReference>
<sequence length="272" mass="31074">MKRIISVSRRTDVPAFYGDWFMGRLKEGFAGVVHPFSGQKYIVSLKPEDVVCFVFWSKNFTPFLENLKIIDGLGYKFYFNYTVTGLPSVFESNVEKQSAIETLKQLSRMYSPKHINWRFDPIIISSISDRDFYIRGFEELASELEGVVERCYFSFVIKYGKVIRNFDKLQRIEGVKIIDYSNDFKIELANELAAIAGRFGIETFSCCGDYLVKGSREGGCQRIKKAHCVDGGIIEELFYPEGLSYKLKPTRKECGCTESTDIGAYDTCPHGL</sequence>
<evidence type="ECO:0000313" key="1">
    <source>
        <dbReference type="EMBL" id="GAI29381.1"/>
    </source>
</evidence>
<dbReference type="AlphaFoldDB" id="X1NGP7"/>